<dbReference type="Pfam" id="PF00330">
    <property type="entry name" value="Aconitase"/>
    <property type="match status" value="1"/>
</dbReference>
<keyword evidence="2" id="KW-0408">Iron</keyword>
<dbReference type="AlphaFoldDB" id="A0A0C2MGU9"/>
<dbReference type="Gene3D" id="3.30.499.10">
    <property type="entry name" value="Aconitase, domain 3"/>
    <property type="match status" value="1"/>
</dbReference>
<dbReference type="PANTHER" id="PTHR43160">
    <property type="entry name" value="ACONITATE HYDRATASE B"/>
    <property type="match status" value="1"/>
</dbReference>
<organism evidence="6 7">
    <name type="scientific">Thelohanellus kitauei</name>
    <name type="common">Myxosporean</name>
    <dbReference type="NCBI Taxonomy" id="669202"/>
    <lineage>
        <taxon>Eukaryota</taxon>
        <taxon>Metazoa</taxon>
        <taxon>Cnidaria</taxon>
        <taxon>Myxozoa</taxon>
        <taxon>Myxosporea</taxon>
        <taxon>Bivalvulida</taxon>
        <taxon>Platysporina</taxon>
        <taxon>Myxobolidae</taxon>
        <taxon>Thelohanellus</taxon>
    </lineage>
</organism>
<accession>A0A0C2MGU9</accession>
<evidence type="ECO:0000313" key="6">
    <source>
        <dbReference type="EMBL" id="KII60906.1"/>
    </source>
</evidence>
<dbReference type="InterPro" id="IPR018136">
    <property type="entry name" value="Aconitase_4Fe-4S_BS"/>
</dbReference>
<name>A0A0C2MGU9_THEKT</name>
<evidence type="ECO:0000256" key="1">
    <source>
        <dbReference type="ARBA" id="ARBA00022723"/>
    </source>
</evidence>
<evidence type="ECO:0000259" key="4">
    <source>
        <dbReference type="Pfam" id="PF00330"/>
    </source>
</evidence>
<dbReference type="GO" id="GO:0046872">
    <property type="term" value="F:metal ion binding"/>
    <property type="evidence" value="ECO:0007669"/>
    <property type="project" value="UniProtKB-KW"/>
</dbReference>
<dbReference type="EMBL" id="JWZT01005396">
    <property type="protein sequence ID" value="KII60906.1"/>
    <property type="molecule type" value="Genomic_DNA"/>
</dbReference>
<dbReference type="InterPro" id="IPR001030">
    <property type="entry name" value="Acoase/IPM_deHydtase_lsu_aba"/>
</dbReference>
<keyword evidence="7" id="KW-1185">Reference proteome</keyword>
<protein>
    <submittedName>
        <fullName evidence="6">Putative aconitate hydratase, mitochondrial</fullName>
    </submittedName>
</protein>
<dbReference type="SUPFAM" id="SSF53732">
    <property type="entry name" value="Aconitase iron-sulfur domain"/>
    <property type="match status" value="1"/>
</dbReference>
<dbReference type="InterPro" id="IPR000573">
    <property type="entry name" value="AconitaseA/IPMdHydase_ssu_swvl"/>
</dbReference>
<dbReference type="OrthoDB" id="2224430at2759"/>
<feature type="domain" description="Aconitase/3-isopropylmalate dehydratase large subunit alpha/beta/alpha" evidence="4">
    <location>
        <begin position="1"/>
        <end position="111"/>
    </location>
</feature>
<feature type="domain" description="Aconitase A/isopropylmalate dehydratase small subunit swivel" evidence="5">
    <location>
        <begin position="189"/>
        <end position="317"/>
    </location>
</feature>
<dbReference type="InterPro" id="IPR015931">
    <property type="entry name" value="Acnase/IPM_dHydase_lsu_aba_1/3"/>
</dbReference>
<dbReference type="GO" id="GO:0003994">
    <property type="term" value="F:aconitate hydratase activity"/>
    <property type="evidence" value="ECO:0007669"/>
    <property type="project" value="TreeGrafter"/>
</dbReference>
<evidence type="ECO:0000259" key="5">
    <source>
        <dbReference type="Pfam" id="PF00694"/>
    </source>
</evidence>
<dbReference type="GO" id="GO:0005829">
    <property type="term" value="C:cytosol"/>
    <property type="evidence" value="ECO:0007669"/>
    <property type="project" value="TreeGrafter"/>
</dbReference>
<dbReference type="PROSITE" id="PS01244">
    <property type="entry name" value="ACONITASE_2"/>
    <property type="match status" value="1"/>
</dbReference>
<evidence type="ECO:0000256" key="2">
    <source>
        <dbReference type="ARBA" id="ARBA00023004"/>
    </source>
</evidence>
<comment type="caution">
    <text evidence="6">The sequence shown here is derived from an EMBL/GenBank/DDBJ whole genome shotgun (WGS) entry which is preliminary data.</text>
</comment>
<dbReference type="Pfam" id="PF00694">
    <property type="entry name" value="Aconitase_C"/>
    <property type="match status" value="1"/>
</dbReference>
<dbReference type="Proteomes" id="UP000031668">
    <property type="component" value="Unassembled WGS sequence"/>
</dbReference>
<dbReference type="Gene3D" id="3.20.19.10">
    <property type="entry name" value="Aconitase, domain 4"/>
    <property type="match status" value="1"/>
</dbReference>
<keyword evidence="3" id="KW-0411">Iron-sulfur</keyword>
<evidence type="ECO:0000313" key="7">
    <source>
        <dbReference type="Proteomes" id="UP000031668"/>
    </source>
</evidence>
<keyword evidence="1" id="KW-0479">Metal-binding</keyword>
<dbReference type="SUPFAM" id="SSF52016">
    <property type="entry name" value="LeuD/IlvD-like"/>
    <property type="match status" value="1"/>
</dbReference>
<proteinExistence type="predicted"/>
<dbReference type="GO" id="GO:0051539">
    <property type="term" value="F:4 iron, 4 sulfur cluster binding"/>
    <property type="evidence" value="ECO:0007669"/>
    <property type="project" value="TreeGrafter"/>
</dbReference>
<gene>
    <name evidence="6" type="ORF">RF11_13521</name>
</gene>
<sequence>MTRAASLAKQAASYGMKAKTLFFITPGSEQIRATIERDGLMEIFKRIGGVILANACGPCIGQWDRTDIKKGEKNTIISSYNRNFAMRNDGNPNTHSFVASPEIVTAYALAGTLNFNPLTDSLVSPTGEKVKLNPPTGIGLPPAGFDSGKVTYQAPSEGSVEVIVNPDSERLQLLQPFEAWDGQDFIKLPILIKVKGKCTTDHISPAGPWLKYRGHLDRISNNMFIGAINSENGLANRIKNTLTGEYDGVPEVARYYKSKNTKWVVIGDDNYGEGSSREHAALEPRFLGGVAIIVKSFARIHETNLKKQGLLPLTFAKPSDYDLIQPSDKISLVDLASIAPNKVRLITLIADKMCDLTRGWFFPQHRTQP</sequence>
<dbReference type="InterPro" id="IPR015928">
    <property type="entry name" value="Aconitase/3IPM_dehydase_swvl"/>
</dbReference>
<dbReference type="GO" id="GO:0005739">
    <property type="term" value="C:mitochondrion"/>
    <property type="evidence" value="ECO:0007669"/>
    <property type="project" value="TreeGrafter"/>
</dbReference>
<evidence type="ECO:0000256" key="3">
    <source>
        <dbReference type="ARBA" id="ARBA00023014"/>
    </source>
</evidence>
<dbReference type="PANTHER" id="PTHR43160:SF3">
    <property type="entry name" value="ACONITATE HYDRATASE, MITOCHONDRIAL"/>
    <property type="match status" value="1"/>
</dbReference>
<dbReference type="GO" id="GO:0006099">
    <property type="term" value="P:tricarboxylic acid cycle"/>
    <property type="evidence" value="ECO:0007669"/>
    <property type="project" value="TreeGrafter"/>
</dbReference>
<reference evidence="6 7" key="1">
    <citation type="journal article" date="2014" name="Genome Biol. Evol.">
        <title>The genome of the myxosporean Thelohanellus kitauei shows adaptations to nutrient acquisition within its fish host.</title>
        <authorList>
            <person name="Yang Y."/>
            <person name="Xiong J."/>
            <person name="Zhou Z."/>
            <person name="Huo F."/>
            <person name="Miao W."/>
            <person name="Ran C."/>
            <person name="Liu Y."/>
            <person name="Zhang J."/>
            <person name="Feng J."/>
            <person name="Wang M."/>
            <person name="Wang M."/>
            <person name="Wang L."/>
            <person name="Yao B."/>
        </authorList>
    </citation>
    <scope>NUCLEOTIDE SEQUENCE [LARGE SCALE GENOMIC DNA]</scope>
    <source>
        <strain evidence="6">Wuqing</strain>
    </source>
</reference>
<dbReference type="OMA" id="NENQIDW"/>
<dbReference type="InterPro" id="IPR036008">
    <property type="entry name" value="Aconitase_4Fe-4S_dom"/>
</dbReference>
<dbReference type="InterPro" id="IPR050926">
    <property type="entry name" value="Aconitase/IPM_isomerase"/>
</dbReference>
<dbReference type="FunFam" id="3.20.19.10:FF:000002">
    <property type="entry name" value="Aconitate hydratase, mitochondrial"/>
    <property type="match status" value="1"/>
</dbReference>